<dbReference type="KEGG" id="ahel:Q31a_38610"/>
<name>A0A518GAB7_9BACT</name>
<feature type="chain" id="PRO_5022016943" evidence="4">
    <location>
        <begin position="29"/>
        <end position="487"/>
    </location>
</feature>
<protein>
    <submittedName>
        <fullName evidence="6">Arylsulfatase</fullName>
        <ecNumber evidence="6">3.1.6.1</ecNumber>
    </submittedName>
</protein>
<proteinExistence type="inferred from homology"/>
<dbReference type="InterPro" id="IPR017850">
    <property type="entry name" value="Alkaline_phosphatase_core_sf"/>
</dbReference>
<dbReference type="AlphaFoldDB" id="A0A518GAB7"/>
<dbReference type="Gene3D" id="3.40.720.10">
    <property type="entry name" value="Alkaline Phosphatase, subunit A"/>
    <property type="match status" value="1"/>
</dbReference>
<keyword evidence="4" id="KW-0732">Signal</keyword>
<dbReference type="InterPro" id="IPR000917">
    <property type="entry name" value="Sulfatase_N"/>
</dbReference>
<dbReference type="RefSeq" id="WP_145080733.1">
    <property type="nucleotide sequence ID" value="NZ_CP036298.1"/>
</dbReference>
<dbReference type="SUPFAM" id="SSF53649">
    <property type="entry name" value="Alkaline phosphatase-like"/>
    <property type="match status" value="1"/>
</dbReference>
<evidence type="ECO:0000313" key="6">
    <source>
        <dbReference type="EMBL" id="QDV25535.1"/>
    </source>
</evidence>
<feature type="compositionally biased region" description="Basic and acidic residues" evidence="3">
    <location>
        <begin position="465"/>
        <end position="481"/>
    </location>
</feature>
<keyword evidence="2 6" id="KW-0378">Hydrolase</keyword>
<keyword evidence="7" id="KW-1185">Reference proteome</keyword>
<evidence type="ECO:0000313" key="7">
    <source>
        <dbReference type="Proteomes" id="UP000318017"/>
    </source>
</evidence>
<comment type="similarity">
    <text evidence="1">Belongs to the sulfatase family.</text>
</comment>
<feature type="signal peptide" evidence="4">
    <location>
        <begin position="1"/>
        <end position="28"/>
    </location>
</feature>
<dbReference type="Gene3D" id="3.30.1120.10">
    <property type="match status" value="1"/>
</dbReference>
<organism evidence="6 7">
    <name type="scientific">Aureliella helgolandensis</name>
    <dbReference type="NCBI Taxonomy" id="2527968"/>
    <lineage>
        <taxon>Bacteria</taxon>
        <taxon>Pseudomonadati</taxon>
        <taxon>Planctomycetota</taxon>
        <taxon>Planctomycetia</taxon>
        <taxon>Pirellulales</taxon>
        <taxon>Pirellulaceae</taxon>
        <taxon>Aureliella</taxon>
    </lineage>
</organism>
<accession>A0A518GAB7</accession>
<dbReference type="GO" id="GO:0004065">
    <property type="term" value="F:arylsulfatase activity"/>
    <property type="evidence" value="ECO:0007669"/>
    <property type="project" value="UniProtKB-EC"/>
</dbReference>
<evidence type="ECO:0000256" key="1">
    <source>
        <dbReference type="ARBA" id="ARBA00008779"/>
    </source>
</evidence>
<dbReference type="Pfam" id="PF00884">
    <property type="entry name" value="Sulfatase"/>
    <property type="match status" value="1"/>
</dbReference>
<dbReference type="OrthoDB" id="9783154at2"/>
<dbReference type="Proteomes" id="UP000318017">
    <property type="component" value="Chromosome"/>
</dbReference>
<evidence type="ECO:0000256" key="3">
    <source>
        <dbReference type="SAM" id="MobiDB-lite"/>
    </source>
</evidence>
<dbReference type="EC" id="3.1.6.1" evidence="6"/>
<sequence precursor="true">MYAYTFHCPVRVWFAALLIAASWGPVLQAVETVRPPNIVYIMADELGYYEPSFMGGQNIQTPNMDRMAKEGMVFRNLYAGSCVCAPTRCTFLTGKHSGHTSVRSNGGGTPLRAGEQTIASILKPLGYATGGFGKWGCGGRDSTGVPEAHGFDVFLGYYDQVHAHSYYPPYLIRNSEEVPLEGNHGGSRGETYSQYVIHDAALEFIRSHQNQPFFAYLPYTPPHGIFDIPDQDPAWAIYQSHDWPEPARRYAAMVSMLDRQVGEVLALLSELGLDDNTLVVFSGDNGGNDYFKSPKFPRGVHLANKHPQTGIEYRGTKGTLYEGGLRIPFVARWPGKITAGSESPFVGYFPDILPTVAEMTGAQAPSDIDGVSLLPQLIGETAAGHPQVQHDYLYWEIGGWIAVLQGDWRAVRPKAKAAWELYNIGKDPSESENLAERQPEILARLTALATEAHQPVSEGVFRSTVRHERDRRAKMGKHDDPPASPNK</sequence>
<feature type="domain" description="Sulfatase N-terminal" evidence="5">
    <location>
        <begin position="36"/>
        <end position="361"/>
    </location>
</feature>
<evidence type="ECO:0000259" key="5">
    <source>
        <dbReference type="Pfam" id="PF00884"/>
    </source>
</evidence>
<evidence type="ECO:0000256" key="2">
    <source>
        <dbReference type="ARBA" id="ARBA00022801"/>
    </source>
</evidence>
<dbReference type="PANTHER" id="PTHR42693:SF53">
    <property type="entry name" value="ENDO-4-O-SULFATASE"/>
    <property type="match status" value="1"/>
</dbReference>
<reference evidence="6 7" key="1">
    <citation type="submission" date="2019-02" db="EMBL/GenBank/DDBJ databases">
        <title>Deep-cultivation of Planctomycetes and their phenomic and genomic characterization uncovers novel biology.</title>
        <authorList>
            <person name="Wiegand S."/>
            <person name="Jogler M."/>
            <person name="Boedeker C."/>
            <person name="Pinto D."/>
            <person name="Vollmers J."/>
            <person name="Rivas-Marin E."/>
            <person name="Kohn T."/>
            <person name="Peeters S.H."/>
            <person name="Heuer A."/>
            <person name="Rast P."/>
            <person name="Oberbeckmann S."/>
            <person name="Bunk B."/>
            <person name="Jeske O."/>
            <person name="Meyerdierks A."/>
            <person name="Storesund J.E."/>
            <person name="Kallscheuer N."/>
            <person name="Luecker S."/>
            <person name="Lage O.M."/>
            <person name="Pohl T."/>
            <person name="Merkel B.J."/>
            <person name="Hornburger P."/>
            <person name="Mueller R.-W."/>
            <person name="Bruemmer F."/>
            <person name="Labrenz M."/>
            <person name="Spormann A.M."/>
            <person name="Op den Camp H."/>
            <person name="Overmann J."/>
            <person name="Amann R."/>
            <person name="Jetten M.S.M."/>
            <person name="Mascher T."/>
            <person name="Medema M.H."/>
            <person name="Devos D.P."/>
            <person name="Kaster A.-K."/>
            <person name="Ovreas L."/>
            <person name="Rohde M."/>
            <person name="Galperin M.Y."/>
            <person name="Jogler C."/>
        </authorList>
    </citation>
    <scope>NUCLEOTIDE SEQUENCE [LARGE SCALE GENOMIC DNA]</scope>
    <source>
        <strain evidence="6 7">Q31a</strain>
    </source>
</reference>
<dbReference type="InterPro" id="IPR050738">
    <property type="entry name" value="Sulfatase"/>
</dbReference>
<evidence type="ECO:0000256" key="4">
    <source>
        <dbReference type="SAM" id="SignalP"/>
    </source>
</evidence>
<dbReference type="EMBL" id="CP036298">
    <property type="protein sequence ID" value="QDV25535.1"/>
    <property type="molecule type" value="Genomic_DNA"/>
</dbReference>
<feature type="region of interest" description="Disordered" evidence="3">
    <location>
        <begin position="455"/>
        <end position="487"/>
    </location>
</feature>
<gene>
    <name evidence="6" type="primary">atsA_46</name>
    <name evidence="6" type="ORF">Q31a_38610</name>
</gene>
<dbReference type="CDD" id="cd16145">
    <property type="entry name" value="ARS_like"/>
    <property type="match status" value="1"/>
</dbReference>
<dbReference type="PANTHER" id="PTHR42693">
    <property type="entry name" value="ARYLSULFATASE FAMILY MEMBER"/>
    <property type="match status" value="1"/>
</dbReference>